<evidence type="ECO:0000256" key="7">
    <source>
        <dbReference type="ARBA" id="ARBA00022695"/>
    </source>
</evidence>
<feature type="binding site" evidence="15">
    <location>
        <position position="110"/>
    </location>
    <ligand>
        <name>Zn(2+)</name>
        <dbReference type="ChEBI" id="CHEBI:29105"/>
    </ligand>
</feature>
<evidence type="ECO:0000256" key="8">
    <source>
        <dbReference type="ARBA" id="ARBA00022723"/>
    </source>
</evidence>
<evidence type="ECO:0000256" key="12">
    <source>
        <dbReference type="NCBIfam" id="TIGR00209"/>
    </source>
</evidence>
<sequence>MKLESPHRRYNILTGDWILVSPHRTKRPWQGKSEKPVQFLKVPYDEDCYLCPTNTRASGNVNPDYSEPFAFNNDFAALIDLEDTTVFKDGFLMAQSESGICRVVCFAANHSLTLPLMEASDIERVILLWQKEYRELGSKKEVNHVQIFENKGAMMGCSNPHPHGQIWAQNSIPEEVAKKTERQKSYFENKGVSLLGDYIKQELQEKERVVYENDHFVAIVPYWAVWPYETMIVPKRHVSRITDFTDEEVADYALVIKVLTTKYDNIFKTSFPYSSGIHQAPTDGQEHPEWHLHMSFYPPLLRSATVKKFMVGYELFANPQRDISAEQAAQTIREQSDHHYLIDV</sequence>
<keyword evidence="20" id="KW-1185">Reference proteome</keyword>
<evidence type="ECO:0000256" key="6">
    <source>
        <dbReference type="ARBA" id="ARBA00022679"/>
    </source>
</evidence>
<evidence type="ECO:0000259" key="17">
    <source>
        <dbReference type="Pfam" id="PF01087"/>
    </source>
</evidence>
<comment type="similarity">
    <text evidence="3 16">Belongs to the galactose-1-phosphate uridylyltransferase type 1 family.</text>
</comment>
<evidence type="ECO:0000256" key="14">
    <source>
        <dbReference type="PIRSR" id="PIRSR000808-2"/>
    </source>
</evidence>
<evidence type="ECO:0000256" key="11">
    <source>
        <dbReference type="ARBA" id="ARBA00023277"/>
    </source>
</evidence>
<feature type="binding site" description="in other chain" evidence="14">
    <location>
        <position position="150"/>
    </location>
    <ligand>
        <name>UDP-alpha-D-glucose</name>
        <dbReference type="ChEBI" id="CHEBI:58885"/>
        <note>ligand shared between dimeric partners</note>
    </ligand>
</feature>
<evidence type="ECO:0000313" key="20">
    <source>
        <dbReference type="Proteomes" id="UP000030140"/>
    </source>
</evidence>
<evidence type="ECO:0000256" key="1">
    <source>
        <dbReference type="ARBA" id="ARBA00001107"/>
    </source>
</evidence>
<evidence type="ECO:0000256" key="10">
    <source>
        <dbReference type="ARBA" id="ARBA00023144"/>
    </source>
</evidence>
<dbReference type="Proteomes" id="UP000030140">
    <property type="component" value="Unassembled WGS sequence"/>
</dbReference>
<keyword evidence="6 16" id="KW-0808">Transferase</keyword>
<dbReference type="RefSeq" id="WP_035327427.1">
    <property type="nucleotide sequence ID" value="NZ_CP015125.1"/>
</dbReference>
<protein>
    <recommendedName>
        <fullName evidence="5 12">Galactose-1-phosphate uridylyltransferase</fullName>
        <ecNumber evidence="4 12">2.7.7.12</ecNumber>
    </recommendedName>
</protein>
<feature type="binding site" description="in other chain" evidence="14">
    <location>
        <begin position="73"/>
        <end position="74"/>
    </location>
    <ligand>
        <name>UDP-alpha-D-glucose</name>
        <dbReference type="ChEBI" id="CHEBI:58885"/>
        <note>ligand shared between dimeric partners</note>
    </ligand>
</feature>
<feature type="active site" description="Tele-UMP-histidine intermediate" evidence="13">
    <location>
        <position position="163"/>
    </location>
</feature>
<dbReference type="GO" id="GO:0008108">
    <property type="term" value="F:UDP-glucose:hexose-1-phosphate uridylyltransferase activity"/>
    <property type="evidence" value="ECO:0007669"/>
    <property type="project" value="UniProtKB-UniRule"/>
</dbReference>
<reference evidence="19 20" key="1">
    <citation type="submission" date="2014-10" db="EMBL/GenBank/DDBJ databases">
        <title>Draft genome sequence of the proteorhodopsin-containing marine bacterium Dokdonia donghaensis.</title>
        <authorList>
            <person name="Gomez-Consarnau L."/>
            <person name="Gonzalez J.M."/>
            <person name="Riedel T."/>
            <person name="Jaenicke S."/>
            <person name="Wagner-Doebler I."/>
            <person name="Fuhrman J.A."/>
        </authorList>
    </citation>
    <scope>NUCLEOTIDE SEQUENCE [LARGE SCALE GENOMIC DNA]</scope>
    <source>
        <strain evidence="19 20">DSW-1</strain>
    </source>
</reference>
<feature type="binding site" evidence="15">
    <location>
        <position position="161"/>
    </location>
    <ligand>
        <name>Zn(2+)</name>
        <dbReference type="ChEBI" id="CHEBI:29105"/>
    </ligand>
</feature>
<dbReference type="Gene3D" id="3.30.428.10">
    <property type="entry name" value="HIT-like"/>
    <property type="match status" value="2"/>
</dbReference>
<accession>A0A0A2H459</accession>
<comment type="cofactor">
    <cofactor evidence="15">
        <name>Zn(2+)</name>
        <dbReference type="ChEBI" id="CHEBI:29105"/>
    </cofactor>
    <text evidence="15">Binds 1 zinc ion per subunit.</text>
</comment>
<dbReference type="InterPro" id="IPR019779">
    <property type="entry name" value="GalP_UDPtransf1_His-AS"/>
</dbReference>
<feature type="binding site" evidence="15">
    <location>
        <position position="51"/>
    </location>
    <ligand>
        <name>Zn(2+)</name>
        <dbReference type="ChEBI" id="CHEBI:29105"/>
    </ligand>
</feature>
<proteinExistence type="inferred from homology"/>
<dbReference type="Pfam" id="PF01087">
    <property type="entry name" value="GalP_UDP_transf"/>
    <property type="match status" value="1"/>
</dbReference>
<dbReference type="PROSITE" id="PS00117">
    <property type="entry name" value="GAL_P_UDP_TRANSF_I"/>
    <property type="match status" value="1"/>
</dbReference>
<evidence type="ECO:0000256" key="13">
    <source>
        <dbReference type="PIRSR" id="PIRSR000808-1"/>
    </source>
</evidence>
<feature type="binding site" evidence="15">
    <location>
        <position position="48"/>
    </location>
    <ligand>
        <name>Zn(2+)</name>
        <dbReference type="ChEBI" id="CHEBI:29105"/>
    </ligand>
</feature>
<keyword evidence="10 16" id="KW-0299">Galactose metabolism</keyword>
<dbReference type="PANTHER" id="PTHR11943">
    <property type="entry name" value="GALACTOSE-1-PHOSPHATE URIDYLYLTRANSFERASE"/>
    <property type="match status" value="1"/>
</dbReference>
<feature type="binding site" description="in other chain" evidence="14">
    <location>
        <position position="320"/>
    </location>
    <ligand>
        <name>UDP-alpha-D-glucose</name>
        <dbReference type="ChEBI" id="CHEBI:58885"/>
        <note>ligand shared between dimeric partners</note>
    </ligand>
</feature>
<evidence type="ECO:0000256" key="2">
    <source>
        <dbReference type="ARBA" id="ARBA00004947"/>
    </source>
</evidence>
<name>A0A0A2H459_9FLAO</name>
<keyword evidence="9 15" id="KW-0862">Zinc</keyword>
<feature type="binding site" description="in other chain" evidence="14">
    <location>
        <begin position="156"/>
        <end position="158"/>
    </location>
    <ligand>
        <name>UDP-alpha-D-glucose</name>
        <dbReference type="ChEBI" id="CHEBI:58885"/>
        <note>ligand shared between dimeric partners</note>
    </ligand>
</feature>
<dbReference type="PATRIC" id="fig|1300343.5.peg.1199"/>
<keyword evidence="7 16" id="KW-0548">Nucleotidyltransferase</keyword>
<keyword evidence="11 16" id="KW-0119">Carbohydrate metabolism</keyword>
<dbReference type="PANTHER" id="PTHR11943:SF1">
    <property type="entry name" value="GALACTOSE-1-PHOSPHATE URIDYLYLTRANSFERASE"/>
    <property type="match status" value="1"/>
</dbReference>
<evidence type="ECO:0000256" key="9">
    <source>
        <dbReference type="ARBA" id="ARBA00022833"/>
    </source>
</evidence>
<evidence type="ECO:0000256" key="15">
    <source>
        <dbReference type="PIRSR" id="PIRSR000808-3"/>
    </source>
</evidence>
<evidence type="ECO:0000256" key="16">
    <source>
        <dbReference type="RuleBase" id="RU000506"/>
    </source>
</evidence>
<comment type="catalytic activity">
    <reaction evidence="1 16">
        <text>alpha-D-galactose 1-phosphate + UDP-alpha-D-glucose = alpha-D-glucose 1-phosphate + UDP-alpha-D-galactose</text>
        <dbReference type="Rhea" id="RHEA:13989"/>
        <dbReference type="ChEBI" id="CHEBI:58336"/>
        <dbReference type="ChEBI" id="CHEBI:58601"/>
        <dbReference type="ChEBI" id="CHEBI:58885"/>
        <dbReference type="ChEBI" id="CHEBI:66914"/>
        <dbReference type="EC" id="2.7.7.12"/>
    </reaction>
</comment>
<dbReference type="InterPro" id="IPR036265">
    <property type="entry name" value="HIT-like_sf"/>
</dbReference>
<feature type="binding site" description="in other chain" evidence="14">
    <location>
        <position position="165"/>
    </location>
    <ligand>
        <name>UDP-alpha-D-glucose</name>
        <dbReference type="ChEBI" id="CHEBI:58885"/>
        <note>ligand shared between dimeric partners</note>
    </ligand>
</feature>
<dbReference type="FunFam" id="3.30.428.10:FF:000001">
    <property type="entry name" value="Galactose-1-phosphate uridylyltransferase"/>
    <property type="match status" value="1"/>
</dbReference>
<feature type="binding site" evidence="14">
    <location>
        <begin position="24"/>
        <end position="27"/>
    </location>
    <ligand>
        <name>UDP-alpha-D-glucose</name>
        <dbReference type="ChEBI" id="CHEBI:58885"/>
        <note>ligand shared between dimeric partners</note>
    </ligand>
</feature>
<feature type="binding site" evidence="14">
    <location>
        <begin position="313"/>
        <end position="314"/>
    </location>
    <ligand>
        <name>UDP-alpha-D-glucose</name>
        <dbReference type="ChEBI" id="CHEBI:58885"/>
        <note>ligand shared between dimeric partners</note>
    </ligand>
</feature>
<dbReference type="InterPro" id="IPR001937">
    <property type="entry name" value="GalP_UDPtransf1"/>
</dbReference>
<dbReference type="CDD" id="cd00608">
    <property type="entry name" value="GalT"/>
    <property type="match status" value="1"/>
</dbReference>
<feature type="domain" description="Galactose-1-phosphate uridyl transferase C-terminal" evidence="18">
    <location>
        <begin position="180"/>
        <end position="341"/>
    </location>
</feature>
<dbReference type="OrthoDB" id="9769064at2"/>
<feature type="binding site" evidence="14">
    <location>
        <begin position="308"/>
        <end position="309"/>
    </location>
    <ligand>
        <name>UDP-alpha-D-glucose</name>
        <dbReference type="ChEBI" id="CHEBI:58885"/>
        <note>ligand shared between dimeric partners</note>
    </ligand>
</feature>
<comment type="caution">
    <text evidence="19">The sequence shown here is derived from an EMBL/GenBank/DDBJ whole genome shotgun (WGS) entry which is preliminary data.</text>
</comment>
<evidence type="ECO:0000256" key="5">
    <source>
        <dbReference type="ARBA" id="ARBA00016340"/>
    </source>
</evidence>
<organism evidence="19 20">
    <name type="scientific">Dokdonia donghaensis DSW-1</name>
    <dbReference type="NCBI Taxonomy" id="1300343"/>
    <lineage>
        <taxon>Bacteria</taxon>
        <taxon>Pseudomonadati</taxon>
        <taxon>Bacteroidota</taxon>
        <taxon>Flavobacteriia</taxon>
        <taxon>Flavobacteriales</taxon>
        <taxon>Flavobacteriaceae</taxon>
        <taxon>Dokdonia</taxon>
    </lineage>
</organism>
<dbReference type="NCBIfam" id="NF008724">
    <property type="entry name" value="PRK11720.1"/>
    <property type="match status" value="1"/>
</dbReference>
<dbReference type="KEGG" id="ddo:I597_1188"/>
<dbReference type="EMBL" id="JSAQ01000001">
    <property type="protein sequence ID" value="KGO07405.1"/>
    <property type="molecule type" value="Genomic_DNA"/>
</dbReference>
<keyword evidence="8 15" id="KW-0479">Metal-binding</keyword>
<dbReference type="Pfam" id="PF02744">
    <property type="entry name" value="GalP_UDP_tr_C"/>
    <property type="match status" value="1"/>
</dbReference>
<dbReference type="EC" id="2.7.7.12" evidence="4 12"/>
<dbReference type="GO" id="GO:0033499">
    <property type="term" value="P:galactose catabolic process via UDP-galactose, Leloir pathway"/>
    <property type="evidence" value="ECO:0007669"/>
    <property type="project" value="TreeGrafter"/>
</dbReference>
<dbReference type="GO" id="GO:0005737">
    <property type="term" value="C:cytoplasm"/>
    <property type="evidence" value="ECO:0007669"/>
    <property type="project" value="TreeGrafter"/>
</dbReference>
<evidence type="ECO:0000256" key="3">
    <source>
        <dbReference type="ARBA" id="ARBA00010951"/>
    </source>
</evidence>
<dbReference type="GO" id="GO:0008270">
    <property type="term" value="F:zinc ion binding"/>
    <property type="evidence" value="ECO:0007669"/>
    <property type="project" value="InterPro"/>
</dbReference>
<dbReference type="PIRSF" id="PIRSF000808">
    <property type="entry name" value="GalT"/>
    <property type="match status" value="1"/>
</dbReference>
<comment type="pathway">
    <text evidence="2 16">Carbohydrate metabolism; galactose metabolism.</text>
</comment>
<gene>
    <name evidence="19" type="ORF">NV36_11545</name>
</gene>
<dbReference type="NCBIfam" id="TIGR00209">
    <property type="entry name" value="galT_1"/>
    <property type="match status" value="1"/>
</dbReference>
<dbReference type="InterPro" id="IPR005849">
    <property type="entry name" value="GalP_Utransf_N"/>
</dbReference>
<feature type="domain" description="Galactose-1-phosphate uridyl transferase N-terminal" evidence="17">
    <location>
        <begin position="5"/>
        <end position="173"/>
    </location>
</feature>
<evidence type="ECO:0000259" key="18">
    <source>
        <dbReference type="Pfam" id="PF02744"/>
    </source>
</evidence>
<evidence type="ECO:0000313" key="19">
    <source>
        <dbReference type="EMBL" id="KGO07405.1"/>
    </source>
</evidence>
<dbReference type="InterPro" id="IPR005850">
    <property type="entry name" value="GalP_Utransf_C"/>
</dbReference>
<dbReference type="SUPFAM" id="SSF54197">
    <property type="entry name" value="HIT-like"/>
    <property type="match status" value="2"/>
</dbReference>
<evidence type="ECO:0000256" key="4">
    <source>
        <dbReference type="ARBA" id="ARBA00012384"/>
    </source>
</evidence>
<dbReference type="AlphaFoldDB" id="A0A0A2H459"/>
<feature type="binding site" description="in other chain" evidence="14">
    <location>
        <position position="57"/>
    </location>
    <ligand>
        <name>UDP-alpha-D-glucose</name>
        <dbReference type="ChEBI" id="CHEBI:58885"/>
        <note>ligand shared between dimeric partners</note>
    </ligand>
</feature>
<dbReference type="UniPathway" id="UPA00214"/>